<evidence type="ECO:0000313" key="3">
    <source>
        <dbReference type="Proteomes" id="UP000807025"/>
    </source>
</evidence>
<evidence type="ECO:0000313" key="2">
    <source>
        <dbReference type="EMBL" id="KAF9487199.1"/>
    </source>
</evidence>
<reference evidence="2" key="1">
    <citation type="submission" date="2020-11" db="EMBL/GenBank/DDBJ databases">
        <authorList>
            <consortium name="DOE Joint Genome Institute"/>
            <person name="Ahrendt S."/>
            <person name="Riley R."/>
            <person name="Andreopoulos W."/>
            <person name="Labutti K."/>
            <person name="Pangilinan J."/>
            <person name="Ruiz-Duenas F.J."/>
            <person name="Barrasa J.M."/>
            <person name="Sanchez-Garcia M."/>
            <person name="Camarero S."/>
            <person name="Miyauchi S."/>
            <person name="Serrano A."/>
            <person name="Linde D."/>
            <person name="Babiker R."/>
            <person name="Drula E."/>
            <person name="Ayuso-Fernandez I."/>
            <person name="Pacheco R."/>
            <person name="Padilla G."/>
            <person name="Ferreira P."/>
            <person name="Barriuso J."/>
            <person name="Kellner H."/>
            <person name="Castanera R."/>
            <person name="Alfaro M."/>
            <person name="Ramirez L."/>
            <person name="Pisabarro A.G."/>
            <person name="Kuo A."/>
            <person name="Tritt A."/>
            <person name="Lipzen A."/>
            <person name="He G."/>
            <person name="Yan M."/>
            <person name="Ng V."/>
            <person name="Cullen D."/>
            <person name="Martin F."/>
            <person name="Rosso M.-N."/>
            <person name="Henrissat B."/>
            <person name="Hibbett D."/>
            <person name="Martinez A.T."/>
            <person name="Grigoriev I.V."/>
        </authorList>
    </citation>
    <scope>NUCLEOTIDE SEQUENCE</scope>
    <source>
        <strain evidence="2">ATCC 90797</strain>
    </source>
</reference>
<comment type="caution">
    <text evidence="2">The sequence shown here is derived from an EMBL/GenBank/DDBJ whole genome shotgun (WGS) entry which is preliminary data.</text>
</comment>
<feature type="compositionally biased region" description="Basic and acidic residues" evidence="1">
    <location>
        <begin position="44"/>
        <end position="74"/>
    </location>
</feature>
<dbReference type="EMBL" id="MU154805">
    <property type="protein sequence ID" value="KAF9487199.1"/>
    <property type="molecule type" value="Genomic_DNA"/>
</dbReference>
<sequence length="74" mass="8714">MMSRRNEKIDLRPTSGRHHWLYSIDDTGASRTTLRNRSSQIHAGRREPNLLTFKKDGEEHEEAEKPHGYDRPSR</sequence>
<feature type="compositionally biased region" description="Polar residues" evidence="1">
    <location>
        <begin position="31"/>
        <end position="41"/>
    </location>
</feature>
<protein>
    <submittedName>
        <fullName evidence="2">Uncharacterized protein</fullName>
    </submittedName>
</protein>
<feature type="region of interest" description="Disordered" evidence="1">
    <location>
        <begin position="31"/>
        <end position="74"/>
    </location>
</feature>
<gene>
    <name evidence="2" type="ORF">BDN71DRAFT_1458742</name>
</gene>
<accession>A0A9P5ZIX4</accession>
<name>A0A9P5ZIX4_PLEER</name>
<organism evidence="2 3">
    <name type="scientific">Pleurotus eryngii</name>
    <name type="common">Boletus of the steppes</name>
    <dbReference type="NCBI Taxonomy" id="5323"/>
    <lineage>
        <taxon>Eukaryota</taxon>
        <taxon>Fungi</taxon>
        <taxon>Dikarya</taxon>
        <taxon>Basidiomycota</taxon>
        <taxon>Agaricomycotina</taxon>
        <taxon>Agaricomycetes</taxon>
        <taxon>Agaricomycetidae</taxon>
        <taxon>Agaricales</taxon>
        <taxon>Pleurotineae</taxon>
        <taxon>Pleurotaceae</taxon>
        <taxon>Pleurotus</taxon>
    </lineage>
</organism>
<keyword evidence="3" id="KW-1185">Reference proteome</keyword>
<dbReference type="AlphaFoldDB" id="A0A9P5ZIX4"/>
<dbReference type="Proteomes" id="UP000807025">
    <property type="component" value="Unassembled WGS sequence"/>
</dbReference>
<proteinExistence type="predicted"/>
<evidence type="ECO:0000256" key="1">
    <source>
        <dbReference type="SAM" id="MobiDB-lite"/>
    </source>
</evidence>